<dbReference type="EMBL" id="JANBPW010000579">
    <property type="protein sequence ID" value="KAJ1948977.1"/>
    <property type="molecule type" value="Genomic_DNA"/>
</dbReference>
<gene>
    <name evidence="1" type="ORF">FBU59_001350</name>
</gene>
<accession>A0ACC1JEI6</accession>
<comment type="caution">
    <text evidence="1">The sequence shown here is derived from an EMBL/GenBank/DDBJ whole genome shotgun (WGS) entry which is preliminary data.</text>
</comment>
<dbReference type="Proteomes" id="UP001150603">
    <property type="component" value="Unassembled WGS sequence"/>
</dbReference>
<protein>
    <submittedName>
        <fullName evidence="1">Uncharacterized protein</fullName>
    </submittedName>
</protein>
<name>A0ACC1JEI6_9FUNG</name>
<organism evidence="1 2">
    <name type="scientific">Linderina macrospora</name>
    <dbReference type="NCBI Taxonomy" id="4868"/>
    <lineage>
        <taxon>Eukaryota</taxon>
        <taxon>Fungi</taxon>
        <taxon>Fungi incertae sedis</taxon>
        <taxon>Zoopagomycota</taxon>
        <taxon>Kickxellomycotina</taxon>
        <taxon>Kickxellomycetes</taxon>
        <taxon>Kickxellales</taxon>
        <taxon>Kickxellaceae</taxon>
        <taxon>Linderina</taxon>
    </lineage>
</organism>
<keyword evidence="2" id="KW-1185">Reference proteome</keyword>
<sequence length="614" mass="66992">MASNGGNTALERFILDDSGFAPLLAASLGALYSQLPRSLTLSASPAAIVPESFPSYTADLQNAIESSIFAASGARERNEDRGTVSSTNPEFRSRLAWFAQLLGFIQDVLFRCPSAAICNEVLHHLTEHFLKAILYPSLLESSDTDGSCIAVMVYLELMLSTARHEDLAAAIMEFLTEEPNAPPPDQQGSCLPFTLRDLIYTNLQSTVSNDAVIAALNLLRLVLSKHCRYTSRLMELEKITPSSSSNVWMMNCTVAIDVHRQELEMYARLMGQLEGTPRSSRTDHDGLYIPWRREAAQQPSNRRALVPESFVIGYDEYLEDAAHEWEAHEAYHIEIDALAQVQRTRDRLKQGKLPPMAKSVSAAASPSAKHMARPRKYSEAVMMAPAASRTAASDSASYANTPAAYGGDCGGSINKPKLRSKWRVKQSDPIVRVLMSLLARYFAQPRECNLALTGVLAALVGCPHRTLDPWLGFNLSALVDGVLAGPWQSWLDNLRNLGNDTDDSDSDGDDETTVPAYKYGAPAAAIMAADSSKFIGLDKDLQDAVRALPHGAAPPALYVVVSGLAQQAMVLRNEVPGFDSRLKRARNALMGIVEDADALDMELESSESLRSSPM</sequence>
<proteinExistence type="predicted"/>
<evidence type="ECO:0000313" key="2">
    <source>
        <dbReference type="Proteomes" id="UP001150603"/>
    </source>
</evidence>
<feature type="non-terminal residue" evidence="1">
    <location>
        <position position="614"/>
    </location>
</feature>
<reference evidence="1" key="1">
    <citation type="submission" date="2022-07" db="EMBL/GenBank/DDBJ databases">
        <title>Phylogenomic reconstructions and comparative analyses of Kickxellomycotina fungi.</title>
        <authorList>
            <person name="Reynolds N.K."/>
            <person name="Stajich J.E."/>
            <person name="Barry K."/>
            <person name="Grigoriev I.V."/>
            <person name="Crous P."/>
            <person name="Smith M.E."/>
        </authorList>
    </citation>
    <scope>NUCLEOTIDE SEQUENCE</scope>
    <source>
        <strain evidence="1">NRRL 5244</strain>
    </source>
</reference>
<evidence type="ECO:0000313" key="1">
    <source>
        <dbReference type="EMBL" id="KAJ1948977.1"/>
    </source>
</evidence>